<keyword evidence="7" id="KW-0255">Endonuclease</keyword>
<dbReference type="InterPro" id="IPR020568">
    <property type="entry name" value="Ribosomal_Su5_D2-typ_SF"/>
</dbReference>
<dbReference type="NCBIfam" id="TIGR00585">
    <property type="entry name" value="mutl"/>
    <property type="match status" value="1"/>
</dbReference>
<dbReference type="PROSITE" id="PS00058">
    <property type="entry name" value="DNA_MISMATCH_REPAIR_1"/>
    <property type="match status" value="1"/>
</dbReference>
<evidence type="ECO:0000313" key="8">
    <source>
        <dbReference type="Proteomes" id="UP000265489"/>
    </source>
</evidence>
<dbReference type="GO" id="GO:0032300">
    <property type="term" value="C:mismatch repair complex"/>
    <property type="evidence" value="ECO:0007669"/>
    <property type="project" value="InterPro"/>
</dbReference>
<dbReference type="InterPro" id="IPR013507">
    <property type="entry name" value="DNA_mismatch_S5_2-like"/>
</dbReference>
<dbReference type="GO" id="GO:0016887">
    <property type="term" value="F:ATP hydrolysis activity"/>
    <property type="evidence" value="ECO:0007669"/>
    <property type="project" value="InterPro"/>
</dbReference>
<dbReference type="SUPFAM" id="SSF118116">
    <property type="entry name" value="DNA mismatch repair protein MutL"/>
    <property type="match status" value="1"/>
</dbReference>
<gene>
    <name evidence="4 7" type="primary">mutL</name>
    <name evidence="7" type="ORF">DWW32_10620</name>
</gene>
<dbReference type="EMBL" id="QRYQ01000025">
    <property type="protein sequence ID" value="RGU89643.1"/>
    <property type="molecule type" value="Genomic_DNA"/>
</dbReference>
<feature type="domain" description="DNA mismatch repair protein S5" evidence="6">
    <location>
        <begin position="207"/>
        <end position="325"/>
    </location>
</feature>
<comment type="function">
    <text evidence="4">This protein is involved in the repair of mismatches in DNA. It is required for dam-dependent methyl-directed DNA mismatch repair. May act as a 'molecular matchmaker', a protein that promotes the formation of a stable complex between two or more DNA-binding proteins in an ATP-dependent manner without itself being part of a final effector complex.</text>
</comment>
<keyword evidence="7" id="KW-0378">Hydrolase</keyword>
<evidence type="ECO:0000259" key="5">
    <source>
        <dbReference type="SMART" id="SM00853"/>
    </source>
</evidence>
<dbReference type="GO" id="GO:0030983">
    <property type="term" value="F:mismatched DNA binding"/>
    <property type="evidence" value="ECO:0007669"/>
    <property type="project" value="InterPro"/>
</dbReference>
<dbReference type="AlphaFoldDB" id="A0A395W8W5"/>
<organism evidence="7 8">
    <name type="scientific">Holdemanella biformis</name>
    <dbReference type="NCBI Taxonomy" id="1735"/>
    <lineage>
        <taxon>Bacteria</taxon>
        <taxon>Bacillati</taxon>
        <taxon>Bacillota</taxon>
        <taxon>Erysipelotrichia</taxon>
        <taxon>Erysipelotrichales</taxon>
        <taxon>Erysipelotrichaceae</taxon>
        <taxon>Holdemanella</taxon>
    </lineage>
</organism>
<dbReference type="GO" id="GO:0004519">
    <property type="term" value="F:endonuclease activity"/>
    <property type="evidence" value="ECO:0007669"/>
    <property type="project" value="UniProtKB-KW"/>
</dbReference>
<dbReference type="Gene3D" id="3.30.565.10">
    <property type="entry name" value="Histidine kinase-like ATPase, C-terminal domain"/>
    <property type="match status" value="1"/>
</dbReference>
<dbReference type="Gene3D" id="3.30.1540.20">
    <property type="entry name" value="MutL, C-terminal domain, dimerisation subdomain"/>
    <property type="match status" value="1"/>
</dbReference>
<feature type="domain" description="MutL C-terminal dimerisation" evidence="5">
    <location>
        <begin position="423"/>
        <end position="565"/>
    </location>
</feature>
<evidence type="ECO:0000256" key="1">
    <source>
        <dbReference type="ARBA" id="ARBA00006082"/>
    </source>
</evidence>
<keyword evidence="3 4" id="KW-0234">DNA repair</keyword>
<dbReference type="InterPro" id="IPR037198">
    <property type="entry name" value="MutL_C_sf"/>
</dbReference>
<dbReference type="RefSeq" id="WP_118325740.1">
    <property type="nucleotide sequence ID" value="NZ_QRYH01000020.1"/>
</dbReference>
<evidence type="ECO:0000256" key="3">
    <source>
        <dbReference type="ARBA" id="ARBA00023204"/>
    </source>
</evidence>
<dbReference type="InterPro" id="IPR014790">
    <property type="entry name" value="MutL_C"/>
</dbReference>
<comment type="caution">
    <text evidence="7">The sequence shown here is derived from an EMBL/GenBank/DDBJ whole genome shotgun (WGS) entry which is preliminary data.</text>
</comment>
<dbReference type="InterPro" id="IPR002099">
    <property type="entry name" value="MutL/Mlh/PMS"/>
</dbReference>
<dbReference type="GO" id="GO:0006298">
    <property type="term" value="P:mismatch repair"/>
    <property type="evidence" value="ECO:0007669"/>
    <property type="project" value="UniProtKB-UniRule"/>
</dbReference>
<proteinExistence type="inferred from homology"/>
<evidence type="ECO:0000259" key="6">
    <source>
        <dbReference type="SMART" id="SM01340"/>
    </source>
</evidence>
<dbReference type="InterPro" id="IPR014721">
    <property type="entry name" value="Ribsml_uS5_D2-typ_fold_subgr"/>
</dbReference>
<dbReference type="InterPro" id="IPR036890">
    <property type="entry name" value="HATPase_C_sf"/>
</dbReference>
<dbReference type="SUPFAM" id="SSF54211">
    <property type="entry name" value="Ribosomal protein S5 domain 2-like"/>
    <property type="match status" value="1"/>
</dbReference>
<dbReference type="PANTHER" id="PTHR10073:SF12">
    <property type="entry name" value="DNA MISMATCH REPAIR PROTEIN MLH1"/>
    <property type="match status" value="1"/>
</dbReference>
<dbReference type="Gene3D" id="3.30.1370.100">
    <property type="entry name" value="MutL, C-terminal domain, regulatory subdomain"/>
    <property type="match status" value="1"/>
</dbReference>
<dbReference type="Pfam" id="PF08676">
    <property type="entry name" value="MutL_C"/>
    <property type="match status" value="1"/>
</dbReference>
<dbReference type="PANTHER" id="PTHR10073">
    <property type="entry name" value="DNA MISMATCH REPAIR PROTEIN MLH, PMS, MUTL"/>
    <property type="match status" value="1"/>
</dbReference>
<evidence type="ECO:0000256" key="2">
    <source>
        <dbReference type="ARBA" id="ARBA00022763"/>
    </source>
</evidence>
<evidence type="ECO:0000313" key="7">
    <source>
        <dbReference type="EMBL" id="RGU89643.1"/>
    </source>
</evidence>
<comment type="similarity">
    <text evidence="1 4">Belongs to the DNA mismatch repair MutL/HexB family.</text>
</comment>
<dbReference type="Proteomes" id="UP000265489">
    <property type="component" value="Unassembled WGS sequence"/>
</dbReference>
<dbReference type="HAMAP" id="MF_00149">
    <property type="entry name" value="DNA_mis_repair"/>
    <property type="match status" value="1"/>
</dbReference>
<evidence type="ECO:0000256" key="4">
    <source>
        <dbReference type="HAMAP-Rule" id="MF_00149"/>
    </source>
</evidence>
<keyword evidence="7" id="KW-0540">Nuclease</keyword>
<keyword evidence="2 4" id="KW-0227">DNA damage</keyword>
<dbReference type="InterPro" id="IPR042120">
    <property type="entry name" value="MutL_C_dimsub"/>
</dbReference>
<dbReference type="GO" id="GO:0005524">
    <property type="term" value="F:ATP binding"/>
    <property type="evidence" value="ECO:0007669"/>
    <property type="project" value="InterPro"/>
</dbReference>
<dbReference type="InterPro" id="IPR038973">
    <property type="entry name" value="MutL/Mlh/Pms-like"/>
</dbReference>
<dbReference type="GO" id="GO:0140664">
    <property type="term" value="F:ATP-dependent DNA damage sensor activity"/>
    <property type="evidence" value="ECO:0007669"/>
    <property type="project" value="InterPro"/>
</dbReference>
<name>A0A395W8W5_9FIRM</name>
<dbReference type="Gene3D" id="3.30.230.10">
    <property type="match status" value="1"/>
</dbReference>
<sequence length="608" mass="69687">MAKIHVLSEHLTNMIAAGEVVERPAGIVKECVENSIDAGATVIEVEVFQGGIERIVITDDGCGMDHEDAHLAFMRHATSKMHSEEELFNIQTMGFRGEALPSIASVAQVELQTSNGEEGTLLRYNYGSLDVDEKCNCPRGTKLDVSGLFIKTPARFKHLKSTSYEFSVIADLMNKMALSHPDIRFQLSHDGRVVFQTSGNGNIQEILYQMYGKEVAQNAIHFEGSNEDFHIHGYAIQPKINRATKYFMFLTLNTRLIRSVAIQKAILDAYSDYMPPNRFPIVVLQMDSDTQLVDVNVHPNKWEVRLSKQGEMLDLIKKTIQDALNASLKTVSVSKPEKKSVIFEQPEIQYSYPVKPRLKEDKTIEQSFQNYKPIKETIVEEKRIYEEKKIPEIKIQEEPISYPLPKVEETNDKGPEFFKHLQVLAQLHDSYILCSNEEGLVIVDQHAAQERYHYEQLNDKLLVQCTNKQPLMVPIQLDVSSNVLAQYMTINEKTAFFGIEFEPFGTDQLILREIPLWFHDVDQKQFLQDLLDYFVENQDVDMAKLRKHMIATMACHSSIRFNRPLSMQEMKQVILDLQKCKQPYHCPHGRPTVIVMSDGELRKEFERG</sequence>
<dbReference type="SMART" id="SM01340">
    <property type="entry name" value="DNA_mis_repair"/>
    <property type="match status" value="1"/>
</dbReference>
<dbReference type="SMART" id="SM00853">
    <property type="entry name" value="MutL_C"/>
    <property type="match status" value="1"/>
</dbReference>
<dbReference type="CDD" id="cd00782">
    <property type="entry name" value="MutL_Trans"/>
    <property type="match status" value="1"/>
</dbReference>
<dbReference type="SUPFAM" id="SSF55874">
    <property type="entry name" value="ATPase domain of HSP90 chaperone/DNA topoisomerase II/histidine kinase"/>
    <property type="match status" value="1"/>
</dbReference>
<reference evidence="7 8" key="1">
    <citation type="submission" date="2018-08" db="EMBL/GenBank/DDBJ databases">
        <title>A genome reference for cultivated species of the human gut microbiota.</title>
        <authorList>
            <person name="Zou Y."/>
            <person name="Xue W."/>
            <person name="Luo G."/>
        </authorList>
    </citation>
    <scope>NUCLEOTIDE SEQUENCE [LARGE SCALE GENOMIC DNA]</scope>
    <source>
        <strain evidence="7 8">AF15-20</strain>
    </source>
</reference>
<dbReference type="InterPro" id="IPR014762">
    <property type="entry name" value="DNA_mismatch_repair_CS"/>
</dbReference>
<dbReference type="CDD" id="cd16926">
    <property type="entry name" value="HATPase_MutL-MLH-PMS-like"/>
    <property type="match status" value="1"/>
</dbReference>
<dbReference type="GeneID" id="66580166"/>
<dbReference type="InterPro" id="IPR020667">
    <property type="entry name" value="DNA_mismatch_repair_MutL"/>
</dbReference>
<accession>A0A395W8W5</accession>
<dbReference type="InterPro" id="IPR042121">
    <property type="entry name" value="MutL_C_regsub"/>
</dbReference>
<protein>
    <recommendedName>
        <fullName evidence="4">DNA mismatch repair protein MutL</fullName>
    </recommendedName>
</protein>
<dbReference type="FunFam" id="3.30.565.10:FF:000003">
    <property type="entry name" value="DNA mismatch repair endonuclease MutL"/>
    <property type="match status" value="1"/>
</dbReference>
<dbReference type="Pfam" id="PF13589">
    <property type="entry name" value="HATPase_c_3"/>
    <property type="match status" value="1"/>
</dbReference>
<dbReference type="Pfam" id="PF01119">
    <property type="entry name" value="DNA_mis_repair"/>
    <property type="match status" value="1"/>
</dbReference>